<organism evidence="1 2">
    <name type="scientific">Limosilactobacillus balticus</name>
    <dbReference type="NCBI Taxonomy" id="2759747"/>
    <lineage>
        <taxon>Bacteria</taxon>
        <taxon>Bacillati</taxon>
        <taxon>Bacillota</taxon>
        <taxon>Bacilli</taxon>
        <taxon>Lactobacillales</taxon>
        <taxon>Lactobacillaceae</taxon>
        <taxon>Limosilactobacillus</taxon>
    </lineage>
</organism>
<reference evidence="1 2" key="1">
    <citation type="submission" date="2021-12" db="EMBL/GenBank/DDBJ databases">
        <title>A phylogenomic analysis of Limosilactobacillus reuteri reveals ancient and stable evolutionary relationships with rodents and birds and zoonotic transmission to humans.</title>
        <authorList>
            <person name="Li F."/>
            <person name="Li X."/>
            <person name="Cheng C."/>
            <person name="Tollenaar S."/>
            <person name="Zhang J.S."/>
            <person name="Simpson D."/>
            <person name="Tasseva G."/>
            <person name="Perez-Munoz M.E."/>
            <person name="Frese S."/>
            <person name="Gaenzle M.G."/>
            <person name="Walter J."/>
            <person name="Zheng J."/>
        </authorList>
    </citation>
    <scope>NUCLEOTIDE SEQUENCE [LARGE SCALE GENOMIC DNA]</scope>
    <source>
        <strain evidence="1 2">WF-AF5-A</strain>
    </source>
</reference>
<comment type="caution">
    <text evidence="1">The sequence shown here is derived from an EMBL/GenBank/DDBJ whole genome shotgun (WGS) entry which is preliminary data.</text>
</comment>
<keyword evidence="2" id="KW-1185">Reference proteome</keyword>
<dbReference type="EMBL" id="JAJPDJ010000059">
    <property type="protein sequence ID" value="MCD7138611.1"/>
    <property type="molecule type" value="Genomic_DNA"/>
</dbReference>
<evidence type="ECO:0000313" key="2">
    <source>
        <dbReference type="Proteomes" id="UP001200032"/>
    </source>
</evidence>
<sequence>MIKRYSLTSNGKKVAKVHDQMHEIIKTKLVDKLTVKYLMDELNIVANFLNDLYRLEQKF</sequence>
<proteinExistence type="predicted"/>
<dbReference type="Proteomes" id="UP001200032">
    <property type="component" value="Unassembled WGS sequence"/>
</dbReference>
<name>A0ABS8RC63_9LACO</name>
<dbReference type="RefSeq" id="WP_231795601.1">
    <property type="nucleotide sequence ID" value="NZ_JACIVH010000042.1"/>
</dbReference>
<protein>
    <submittedName>
        <fullName evidence="1">Transcriptional regulator</fullName>
    </submittedName>
</protein>
<accession>A0ABS8RC63</accession>
<gene>
    <name evidence="1" type="ORF">LTY59_05195</name>
</gene>
<evidence type="ECO:0000313" key="1">
    <source>
        <dbReference type="EMBL" id="MCD7138611.1"/>
    </source>
</evidence>